<feature type="transmembrane region" description="Helical" evidence="8">
    <location>
        <begin position="465"/>
        <end position="489"/>
    </location>
</feature>
<evidence type="ECO:0000256" key="4">
    <source>
        <dbReference type="ARBA" id="ARBA00022519"/>
    </source>
</evidence>
<sequence length="553" mass="58837">MLVLLAVLILMPMGLILFSAFSSSTPRPGAIGLGGLTLENFKVLTSPQSVKALGNSVIVATASSVLAMLIGAALAFLAARTNIWGKAVIYFIGISPMFLPSLVGALAWSLLAGPATGYLNLVTRAVGLGNLFNIYSMPGLILVLALYYAPYAFLLIHGAMTLMNPDLEEAASVHGGSLGKILRTVTFPLVTPALLGSGVLIFALTMENFPVAQMIGTPGQIETLPTFIYRLMNAAPARGNEAAAVAVVLTVLLIAVTAFQQRVVMKRNFTTVSGKGMKPRMMDIGRLRGVGLAFALVYFALAIVLPVIALLLASLQSSPYVSKLGELFQKDSLSFWSLFQTLQDSAFLYAARNSVLVSVSVAVLGTALAFYLSYLVYRTKVPGRKSLEFVAMLPLAIPAIVMGLGLLWTWLILPVPVYGTILVLIIAFIAIYLPQGYRGISASILQVDKDLEDSAVLLGSTRARAVAYVTLPLMKTGVLSTILLLLMLAMRELSAALFLFTSNTRLLAIVVFDDYDNGALRSAASTSLLYILIILVLVVVAKSFGARSSNGGK</sequence>
<evidence type="ECO:0000256" key="1">
    <source>
        <dbReference type="ARBA" id="ARBA00004429"/>
    </source>
</evidence>
<dbReference type="AlphaFoldDB" id="A0A7Y7LYM7"/>
<dbReference type="PANTHER" id="PTHR43357">
    <property type="entry name" value="INNER MEMBRANE ABC TRANSPORTER PERMEASE PROTEIN YDCV"/>
    <property type="match status" value="1"/>
</dbReference>
<organism evidence="10 11">
    <name type="scientific">Arthrobacter wenxiniae</name>
    <dbReference type="NCBI Taxonomy" id="2713570"/>
    <lineage>
        <taxon>Bacteria</taxon>
        <taxon>Bacillati</taxon>
        <taxon>Actinomycetota</taxon>
        <taxon>Actinomycetes</taxon>
        <taxon>Micrococcales</taxon>
        <taxon>Micrococcaceae</taxon>
        <taxon>Arthrobacter</taxon>
    </lineage>
</organism>
<proteinExistence type="inferred from homology"/>
<keyword evidence="3" id="KW-1003">Cell membrane</keyword>
<feature type="transmembrane region" description="Helical" evidence="8">
    <location>
        <begin position="57"/>
        <end position="77"/>
    </location>
</feature>
<dbReference type="PROSITE" id="PS50928">
    <property type="entry name" value="ABC_TM1"/>
    <property type="match status" value="2"/>
</dbReference>
<dbReference type="CDD" id="cd06261">
    <property type="entry name" value="TM_PBP2"/>
    <property type="match status" value="2"/>
</dbReference>
<dbReference type="GO" id="GO:0055085">
    <property type="term" value="P:transmembrane transport"/>
    <property type="evidence" value="ECO:0007669"/>
    <property type="project" value="InterPro"/>
</dbReference>
<dbReference type="Pfam" id="PF00528">
    <property type="entry name" value="BPD_transp_1"/>
    <property type="match status" value="2"/>
</dbReference>
<keyword evidence="5 8" id="KW-0812">Transmembrane</keyword>
<dbReference type="PANTHER" id="PTHR43357:SF4">
    <property type="entry name" value="INNER MEMBRANE ABC TRANSPORTER PERMEASE PROTEIN YDCV"/>
    <property type="match status" value="1"/>
</dbReference>
<evidence type="ECO:0000256" key="7">
    <source>
        <dbReference type="ARBA" id="ARBA00023136"/>
    </source>
</evidence>
<feature type="transmembrane region" description="Helical" evidence="8">
    <location>
        <begin position="417"/>
        <end position="434"/>
    </location>
</feature>
<feature type="transmembrane region" description="Helical" evidence="8">
    <location>
        <begin position="389"/>
        <end position="411"/>
    </location>
</feature>
<accession>A0A7Y7LYM7</accession>
<dbReference type="Gene3D" id="1.10.3720.10">
    <property type="entry name" value="MetI-like"/>
    <property type="match status" value="2"/>
</dbReference>
<protein>
    <submittedName>
        <fullName evidence="10">Iron ABC transporter permease</fullName>
    </submittedName>
</protein>
<feature type="domain" description="ABC transmembrane type-1" evidence="9">
    <location>
        <begin position="351"/>
        <end position="541"/>
    </location>
</feature>
<evidence type="ECO:0000313" key="11">
    <source>
        <dbReference type="Proteomes" id="UP000543556"/>
    </source>
</evidence>
<evidence type="ECO:0000256" key="8">
    <source>
        <dbReference type="RuleBase" id="RU363032"/>
    </source>
</evidence>
<evidence type="ECO:0000256" key="3">
    <source>
        <dbReference type="ARBA" id="ARBA00022475"/>
    </source>
</evidence>
<keyword evidence="6 8" id="KW-1133">Transmembrane helix</keyword>
<feature type="transmembrane region" description="Helical" evidence="8">
    <location>
        <begin position="242"/>
        <end position="259"/>
    </location>
</feature>
<evidence type="ECO:0000256" key="6">
    <source>
        <dbReference type="ARBA" id="ARBA00022989"/>
    </source>
</evidence>
<evidence type="ECO:0000259" key="9">
    <source>
        <dbReference type="PROSITE" id="PS50928"/>
    </source>
</evidence>
<keyword evidence="11" id="KW-1185">Reference proteome</keyword>
<dbReference type="InterPro" id="IPR000515">
    <property type="entry name" value="MetI-like"/>
</dbReference>
<evidence type="ECO:0000256" key="2">
    <source>
        <dbReference type="ARBA" id="ARBA00022448"/>
    </source>
</evidence>
<comment type="subcellular location">
    <subcellularLocation>
        <location evidence="1">Cell inner membrane</location>
        <topology evidence="1">Multi-pass membrane protein</topology>
    </subcellularLocation>
    <subcellularLocation>
        <location evidence="8">Cell membrane</location>
        <topology evidence="8">Multi-pass membrane protein</topology>
    </subcellularLocation>
</comment>
<evidence type="ECO:0000256" key="5">
    <source>
        <dbReference type="ARBA" id="ARBA00022692"/>
    </source>
</evidence>
<comment type="caution">
    <text evidence="10">The sequence shown here is derived from an EMBL/GenBank/DDBJ whole genome shotgun (WGS) entry which is preliminary data.</text>
</comment>
<gene>
    <name evidence="10" type="ORF">G6034_02170</name>
</gene>
<dbReference type="GO" id="GO:0005886">
    <property type="term" value="C:plasma membrane"/>
    <property type="evidence" value="ECO:0007669"/>
    <property type="project" value="UniProtKB-SubCell"/>
</dbReference>
<feature type="domain" description="ABC transmembrane type-1" evidence="9">
    <location>
        <begin position="53"/>
        <end position="260"/>
    </location>
</feature>
<keyword evidence="2 8" id="KW-0813">Transport</keyword>
<dbReference type="InterPro" id="IPR035906">
    <property type="entry name" value="MetI-like_sf"/>
</dbReference>
<reference evidence="10 11" key="1">
    <citation type="submission" date="2020-02" db="EMBL/GenBank/DDBJ databases">
        <title>Genome sequence of strain AETb3-4.</title>
        <authorList>
            <person name="Gao J."/>
            <person name="Zhang X."/>
        </authorList>
    </citation>
    <scope>NUCLEOTIDE SEQUENCE [LARGE SCALE GENOMIC DNA]</scope>
    <source>
        <strain evidence="10 11">AETb3-4</strain>
    </source>
</reference>
<dbReference type="SUPFAM" id="SSF161098">
    <property type="entry name" value="MetI-like"/>
    <property type="match status" value="2"/>
</dbReference>
<name>A0A7Y7LYM7_9MICC</name>
<dbReference type="Proteomes" id="UP000543556">
    <property type="component" value="Unassembled WGS sequence"/>
</dbReference>
<feature type="transmembrane region" description="Helical" evidence="8">
    <location>
        <begin position="131"/>
        <end position="156"/>
    </location>
</feature>
<feature type="transmembrane region" description="Helical" evidence="8">
    <location>
        <begin position="185"/>
        <end position="204"/>
    </location>
</feature>
<keyword evidence="4" id="KW-0997">Cell inner membrane</keyword>
<feature type="transmembrane region" description="Helical" evidence="8">
    <location>
        <begin position="89"/>
        <end position="111"/>
    </location>
</feature>
<feature type="transmembrane region" description="Helical" evidence="8">
    <location>
        <begin position="290"/>
        <end position="313"/>
    </location>
</feature>
<comment type="similarity">
    <text evidence="8">Belongs to the binding-protein-dependent transport system permease family.</text>
</comment>
<evidence type="ECO:0000313" key="10">
    <source>
        <dbReference type="EMBL" id="NVM93731.1"/>
    </source>
</evidence>
<feature type="transmembrane region" description="Helical" evidence="8">
    <location>
        <begin position="527"/>
        <end position="545"/>
    </location>
</feature>
<keyword evidence="7 8" id="KW-0472">Membrane</keyword>
<feature type="transmembrane region" description="Helical" evidence="8">
    <location>
        <begin position="355"/>
        <end position="377"/>
    </location>
</feature>
<dbReference type="EMBL" id="JAAMFM010000002">
    <property type="protein sequence ID" value="NVM93731.1"/>
    <property type="molecule type" value="Genomic_DNA"/>
</dbReference>